<dbReference type="Proteomes" id="UP000050277">
    <property type="component" value="Unassembled WGS sequence"/>
</dbReference>
<feature type="transmembrane region" description="Helical" evidence="11">
    <location>
        <begin position="219"/>
        <end position="239"/>
    </location>
</feature>
<name>A0A0P6Y0A9_9CHLR</name>
<keyword evidence="6 11" id="KW-0812">Transmembrane</keyword>
<evidence type="ECO:0000256" key="11">
    <source>
        <dbReference type="SAM" id="Phobius"/>
    </source>
</evidence>
<dbReference type="CDD" id="cd06579">
    <property type="entry name" value="TM_PBP1_transp_AraH_like"/>
    <property type="match status" value="1"/>
</dbReference>
<feature type="transmembrane region" description="Helical" evidence="11">
    <location>
        <begin position="335"/>
        <end position="353"/>
    </location>
</feature>
<organism evidence="12 13">
    <name type="scientific">Herpetosiphon geysericola</name>
    <dbReference type="NCBI Taxonomy" id="70996"/>
    <lineage>
        <taxon>Bacteria</taxon>
        <taxon>Bacillati</taxon>
        <taxon>Chloroflexota</taxon>
        <taxon>Chloroflexia</taxon>
        <taxon>Herpetosiphonales</taxon>
        <taxon>Herpetosiphonaceae</taxon>
        <taxon>Herpetosiphon</taxon>
    </lineage>
</organism>
<sequence length="411" mass="43155">MMKTQPTNLAAAPNNWREALAERFRQGNLGSLPVIIGLIIIAIVFQSINKNFLTPLNLTNLMVQIAAMGTISTGVVLILLLGEVDLSAGQVSGLAAAVMAVLVSRHNLPAGVAIIGAIVVGALVGLLQGWWISSFRVPSFVVTLAGLLAWQGSRLRVLGDTGTINITNKFINDIANYKLPIWLGWVLGIVSVVVYTLIVFNEYRSRRAAELPTGSLNGVFWRVGVVGASVLAGVAMMSVNRNANAAGNPIQGVPSAVIIFLTFLIIFDFITQRTRFGRYVYAVGGNTEAARRAGINVKRIRITIFMLASALAACGGILAASRLNAANQSSGDGDVLLNAIAAAVIGGTSLFGGRGRIWSALLGALVIGAIANGMDLLALKSSIKFIVTGAVLLLAVTIDAASRARRENSGR</sequence>
<evidence type="ECO:0000256" key="3">
    <source>
        <dbReference type="ARBA" id="ARBA00022475"/>
    </source>
</evidence>
<dbReference type="InterPro" id="IPR001851">
    <property type="entry name" value="ABC_transp_permease"/>
</dbReference>
<keyword evidence="5" id="KW-0762">Sugar transport</keyword>
<feature type="transmembrane region" description="Helical" evidence="11">
    <location>
        <begin position="61"/>
        <end position="81"/>
    </location>
</feature>
<feature type="transmembrane region" description="Helical" evidence="11">
    <location>
        <begin position="302"/>
        <end position="323"/>
    </location>
</feature>
<evidence type="ECO:0000256" key="10">
    <source>
        <dbReference type="ARBA" id="ARBA00035686"/>
    </source>
</evidence>
<keyword evidence="13" id="KW-1185">Reference proteome</keyword>
<evidence type="ECO:0000256" key="6">
    <source>
        <dbReference type="ARBA" id="ARBA00022692"/>
    </source>
</evidence>
<keyword evidence="7 11" id="KW-1133">Transmembrane helix</keyword>
<feature type="transmembrane region" description="Helical" evidence="11">
    <location>
        <begin position="110"/>
        <end position="132"/>
    </location>
</feature>
<dbReference type="RefSeq" id="WP_054536201.1">
    <property type="nucleotide sequence ID" value="NZ_LGKP01000031.1"/>
</dbReference>
<keyword evidence="2" id="KW-0813">Transport</keyword>
<dbReference type="Pfam" id="PF02653">
    <property type="entry name" value="BPD_transp_2"/>
    <property type="match status" value="1"/>
</dbReference>
<dbReference type="PANTHER" id="PTHR32196:SF32">
    <property type="entry name" value="XYLOSE TRANSPORT SYSTEM PERMEASE PROTEIN XYLH"/>
    <property type="match status" value="1"/>
</dbReference>
<feature type="transmembrane region" description="Helical" evidence="11">
    <location>
        <begin position="251"/>
        <end position="270"/>
    </location>
</feature>
<dbReference type="GO" id="GO:0005886">
    <property type="term" value="C:plasma membrane"/>
    <property type="evidence" value="ECO:0007669"/>
    <property type="project" value="UniProtKB-SubCell"/>
</dbReference>
<dbReference type="PANTHER" id="PTHR32196">
    <property type="entry name" value="ABC TRANSPORTER PERMEASE PROTEIN YPHD-RELATED-RELATED"/>
    <property type="match status" value="1"/>
</dbReference>
<dbReference type="EMBL" id="LGKP01000031">
    <property type="protein sequence ID" value="KPL82273.1"/>
    <property type="molecule type" value="Genomic_DNA"/>
</dbReference>
<dbReference type="PATRIC" id="fig|70996.4.peg.3824"/>
<evidence type="ECO:0000256" key="2">
    <source>
        <dbReference type="ARBA" id="ARBA00022448"/>
    </source>
</evidence>
<evidence type="ECO:0000313" key="12">
    <source>
        <dbReference type="EMBL" id="KPL82273.1"/>
    </source>
</evidence>
<feature type="transmembrane region" description="Helical" evidence="11">
    <location>
        <begin position="385"/>
        <end position="402"/>
    </location>
</feature>
<evidence type="ECO:0000256" key="8">
    <source>
        <dbReference type="ARBA" id="ARBA00023136"/>
    </source>
</evidence>
<comment type="function">
    <text evidence="9">Part of the binding-protein-dependent transport system for D-xylose. Probably responsible for the translocation of the substrate across the membrane.</text>
</comment>
<keyword evidence="3" id="KW-1003">Cell membrane</keyword>
<dbReference type="STRING" id="70996.SE18_19820"/>
<dbReference type="AlphaFoldDB" id="A0A0P6Y0A9"/>
<feature type="transmembrane region" description="Helical" evidence="11">
    <location>
        <begin position="87"/>
        <end position="103"/>
    </location>
</feature>
<dbReference type="GO" id="GO:0022857">
    <property type="term" value="F:transmembrane transporter activity"/>
    <property type="evidence" value="ECO:0007669"/>
    <property type="project" value="InterPro"/>
</dbReference>
<feature type="transmembrane region" description="Helical" evidence="11">
    <location>
        <begin position="179"/>
        <end position="198"/>
    </location>
</feature>
<feature type="transmembrane region" description="Helical" evidence="11">
    <location>
        <begin position="30"/>
        <end position="49"/>
    </location>
</feature>
<proteinExistence type="predicted"/>
<evidence type="ECO:0000256" key="1">
    <source>
        <dbReference type="ARBA" id="ARBA00004651"/>
    </source>
</evidence>
<reference evidence="12 13" key="1">
    <citation type="submission" date="2015-07" db="EMBL/GenBank/DDBJ databases">
        <title>Whole genome sequence of Herpetosiphon geysericola DSM 7119.</title>
        <authorList>
            <person name="Hemp J."/>
            <person name="Ward L.M."/>
            <person name="Pace L.A."/>
            <person name="Fischer W.W."/>
        </authorList>
    </citation>
    <scope>NUCLEOTIDE SEQUENCE [LARGE SCALE GENOMIC DNA]</scope>
    <source>
        <strain evidence="12 13">DSM 7119</strain>
    </source>
</reference>
<protein>
    <recommendedName>
        <fullName evidence="10">Xylose transport system permease protein XylH</fullName>
    </recommendedName>
</protein>
<gene>
    <name evidence="12" type="ORF">SE18_19820</name>
</gene>
<comment type="subcellular location">
    <subcellularLocation>
        <location evidence="1">Cell membrane</location>
        <topology evidence="1">Multi-pass membrane protein</topology>
    </subcellularLocation>
</comment>
<keyword evidence="4" id="KW-0997">Cell inner membrane</keyword>
<evidence type="ECO:0000313" key="13">
    <source>
        <dbReference type="Proteomes" id="UP000050277"/>
    </source>
</evidence>
<dbReference type="OrthoDB" id="9813906at2"/>
<keyword evidence="8 11" id="KW-0472">Membrane</keyword>
<comment type="caution">
    <text evidence="12">The sequence shown here is derived from an EMBL/GenBank/DDBJ whole genome shotgun (WGS) entry which is preliminary data.</text>
</comment>
<evidence type="ECO:0000256" key="9">
    <source>
        <dbReference type="ARBA" id="ARBA00035611"/>
    </source>
</evidence>
<evidence type="ECO:0000256" key="4">
    <source>
        <dbReference type="ARBA" id="ARBA00022519"/>
    </source>
</evidence>
<evidence type="ECO:0000256" key="5">
    <source>
        <dbReference type="ARBA" id="ARBA00022597"/>
    </source>
</evidence>
<accession>A0A0P6Y0A9</accession>
<evidence type="ECO:0000256" key="7">
    <source>
        <dbReference type="ARBA" id="ARBA00022989"/>
    </source>
</evidence>
<feature type="transmembrane region" description="Helical" evidence="11">
    <location>
        <begin position="360"/>
        <end position="379"/>
    </location>
</feature>